<dbReference type="PANTHER" id="PTHR30055">
    <property type="entry name" value="HTH-TYPE TRANSCRIPTIONAL REGULATOR RUTR"/>
    <property type="match status" value="1"/>
</dbReference>
<protein>
    <submittedName>
        <fullName evidence="6">TetR/AcrR family transcriptional regulator</fullName>
    </submittedName>
</protein>
<dbReference type="Pfam" id="PF13305">
    <property type="entry name" value="TetR_C_33"/>
    <property type="match status" value="1"/>
</dbReference>
<gene>
    <name evidence="6" type="ORF">IU449_24700</name>
</gene>
<evidence type="ECO:0000259" key="5">
    <source>
        <dbReference type="PROSITE" id="PS50977"/>
    </source>
</evidence>
<evidence type="ECO:0000256" key="1">
    <source>
        <dbReference type="ARBA" id="ARBA00023015"/>
    </source>
</evidence>
<dbReference type="InterPro" id="IPR009057">
    <property type="entry name" value="Homeodomain-like_sf"/>
</dbReference>
<feature type="domain" description="HTH tetR-type" evidence="5">
    <location>
        <begin position="16"/>
        <end position="76"/>
    </location>
</feature>
<evidence type="ECO:0000256" key="2">
    <source>
        <dbReference type="ARBA" id="ARBA00023125"/>
    </source>
</evidence>
<keyword evidence="1" id="KW-0805">Transcription regulation</keyword>
<evidence type="ECO:0000256" key="4">
    <source>
        <dbReference type="PROSITE-ProRule" id="PRU00335"/>
    </source>
</evidence>
<dbReference type="InterPro" id="IPR001647">
    <property type="entry name" value="HTH_TetR"/>
</dbReference>
<dbReference type="SUPFAM" id="SSF48498">
    <property type="entry name" value="Tetracyclin repressor-like, C-terminal domain"/>
    <property type="match status" value="1"/>
</dbReference>
<sequence>MSASAEEPSRRDVRRQETIEEIKSRARRQLAERGAGGLSLRAVARDMRMSSAAIYRYFANQSDLIGALCVDAYLALGDEFEAVRDRSVADDPSAQCWAIGQAARQWALRNSQDFALIFGTPIAGYHAAESVTGPAAGRAASIPLLAYAAAVDAGAADLDRCIVPDTVEPGELGVYLLTAHPSGTPIGMAADRLARMAAVGLNAWASILGFLTSEQFGNLPRLITNVDDLYDAHLRTVMRDMGFQPEVIEAHAR</sequence>
<name>A0ABS0DJE8_9NOCA</name>
<dbReference type="RefSeq" id="WP_195004541.1">
    <property type="nucleotide sequence ID" value="NZ_JADLQN010000006.1"/>
</dbReference>
<comment type="caution">
    <text evidence="6">The sequence shown here is derived from an EMBL/GenBank/DDBJ whole genome shotgun (WGS) entry which is preliminary data.</text>
</comment>
<proteinExistence type="predicted"/>
<accession>A0ABS0DJE8</accession>
<reference evidence="6 7" key="1">
    <citation type="submission" date="2020-10" db="EMBL/GenBank/DDBJ databases">
        <title>Identification of Nocardia species via Next-generation sequencing and recognition of intraspecies genetic diversity.</title>
        <authorList>
            <person name="Li P."/>
            <person name="Li P."/>
            <person name="Lu B."/>
        </authorList>
    </citation>
    <scope>NUCLEOTIDE SEQUENCE [LARGE SCALE GENOMIC DNA]</scope>
    <source>
        <strain evidence="6 7">BJ06-0143</strain>
    </source>
</reference>
<dbReference type="SUPFAM" id="SSF46689">
    <property type="entry name" value="Homeodomain-like"/>
    <property type="match status" value="1"/>
</dbReference>
<dbReference type="InterPro" id="IPR050109">
    <property type="entry name" value="HTH-type_TetR-like_transc_reg"/>
</dbReference>
<keyword evidence="3" id="KW-0804">Transcription</keyword>
<dbReference type="PANTHER" id="PTHR30055:SF243">
    <property type="entry name" value="HTH-TYPE TRANSCRIPTIONAL REGULATOR RV1816"/>
    <property type="match status" value="1"/>
</dbReference>
<evidence type="ECO:0000256" key="3">
    <source>
        <dbReference type="ARBA" id="ARBA00023163"/>
    </source>
</evidence>
<dbReference type="EMBL" id="JADLQN010000006">
    <property type="protein sequence ID" value="MBF6357707.1"/>
    <property type="molecule type" value="Genomic_DNA"/>
</dbReference>
<keyword evidence="7" id="KW-1185">Reference proteome</keyword>
<evidence type="ECO:0000313" key="6">
    <source>
        <dbReference type="EMBL" id="MBF6357707.1"/>
    </source>
</evidence>
<dbReference type="InterPro" id="IPR025996">
    <property type="entry name" value="MT1864/Rv1816-like_C"/>
</dbReference>
<evidence type="ECO:0000313" key="7">
    <source>
        <dbReference type="Proteomes" id="UP000707731"/>
    </source>
</evidence>
<dbReference type="Pfam" id="PF00440">
    <property type="entry name" value="TetR_N"/>
    <property type="match status" value="1"/>
</dbReference>
<dbReference type="PROSITE" id="PS50977">
    <property type="entry name" value="HTH_TETR_2"/>
    <property type="match status" value="1"/>
</dbReference>
<organism evidence="6 7">
    <name type="scientific">Nocardia higoensis</name>
    <dbReference type="NCBI Taxonomy" id="228599"/>
    <lineage>
        <taxon>Bacteria</taxon>
        <taxon>Bacillati</taxon>
        <taxon>Actinomycetota</taxon>
        <taxon>Actinomycetes</taxon>
        <taxon>Mycobacteriales</taxon>
        <taxon>Nocardiaceae</taxon>
        <taxon>Nocardia</taxon>
    </lineage>
</organism>
<keyword evidence="2 4" id="KW-0238">DNA-binding</keyword>
<dbReference type="InterPro" id="IPR036271">
    <property type="entry name" value="Tet_transcr_reg_TetR-rel_C_sf"/>
</dbReference>
<dbReference type="Gene3D" id="1.10.357.10">
    <property type="entry name" value="Tetracycline Repressor, domain 2"/>
    <property type="match status" value="1"/>
</dbReference>
<dbReference type="Proteomes" id="UP000707731">
    <property type="component" value="Unassembled WGS sequence"/>
</dbReference>
<feature type="DNA-binding region" description="H-T-H motif" evidence="4">
    <location>
        <begin position="39"/>
        <end position="58"/>
    </location>
</feature>